<keyword evidence="4" id="KW-0028">Amino-acid biosynthesis</keyword>
<sequence>MKSYILKINIGHCLIFSVLLLFSCKQETNSNSPILSPAQEAANAADPLPSWNEGNARNIIMDFVEAATTEGGPGFIPEEDRIATFDNDGTLWAEKPVYFQLLFAIDRVKTMAPDHPEWKTEEPYRAILENDMESLKDQGMKGIATLVMTTHAGMSPEEFQKIVQEWMSVAQHPETGKPFDQMVYQPMLELLNYLRANKFRTFIVSGGGLEFLRSWAEVTYSVPPYQVVGSSIKTEFVQENGRYMIKRLPEIEFIDDKEGKPVAINRFIGKVPTIAVGNSDGDLPMLLYSATKQPSLQLYVHHTDSIREWAYDRKSHVGQLDKGLDTAAVRQWTLIDMANDWNRVFPE</sequence>
<dbReference type="GO" id="GO:0005737">
    <property type="term" value="C:cytoplasm"/>
    <property type="evidence" value="ECO:0007669"/>
    <property type="project" value="TreeGrafter"/>
</dbReference>
<evidence type="ECO:0000256" key="2">
    <source>
        <dbReference type="ARBA" id="ARBA00005135"/>
    </source>
</evidence>
<dbReference type="GO" id="GO:0036424">
    <property type="term" value="F:L-phosphoserine phosphatase activity"/>
    <property type="evidence" value="ECO:0007669"/>
    <property type="project" value="TreeGrafter"/>
</dbReference>
<proteinExistence type="predicted"/>
<dbReference type="PANTHER" id="PTHR43344:SF2">
    <property type="entry name" value="PHOSPHOSERINE PHOSPHATASE"/>
    <property type="match status" value="1"/>
</dbReference>
<dbReference type="OrthoDB" id="9799365at2"/>
<keyword evidence="6 11" id="KW-0378">Hydrolase</keyword>
<comment type="caution">
    <text evidence="11">The sequence shown here is derived from an EMBL/GenBank/DDBJ whole genome shotgun (WGS) entry which is preliminary data.</text>
</comment>
<comment type="catalytic activity">
    <reaction evidence="10">
        <text>O-phospho-D-serine + H2O = D-serine + phosphate</text>
        <dbReference type="Rhea" id="RHEA:24873"/>
        <dbReference type="ChEBI" id="CHEBI:15377"/>
        <dbReference type="ChEBI" id="CHEBI:35247"/>
        <dbReference type="ChEBI" id="CHEBI:43474"/>
        <dbReference type="ChEBI" id="CHEBI:58680"/>
        <dbReference type="EC" id="3.1.3.3"/>
    </reaction>
</comment>
<dbReference type="InterPro" id="IPR050582">
    <property type="entry name" value="HAD-like_SerB"/>
</dbReference>
<evidence type="ECO:0000256" key="5">
    <source>
        <dbReference type="ARBA" id="ARBA00022723"/>
    </source>
</evidence>
<dbReference type="PROSITE" id="PS51257">
    <property type="entry name" value="PROKAR_LIPOPROTEIN"/>
    <property type="match status" value="1"/>
</dbReference>
<evidence type="ECO:0000256" key="3">
    <source>
        <dbReference type="ARBA" id="ARBA00012640"/>
    </source>
</evidence>
<evidence type="ECO:0000256" key="9">
    <source>
        <dbReference type="ARBA" id="ARBA00048138"/>
    </source>
</evidence>
<evidence type="ECO:0000313" key="12">
    <source>
        <dbReference type="Proteomes" id="UP000305939"/>
    </source>
</evidence>
<keyword evidence="7" id="KW-0460">Magnesium</keyword>
<keyword evidence="8" id="KW-0718">Serine biosynthesis</keyword>
<evidence type="ECO:0000256" key="6">
    <source>
        <dbReference type="ARBA" id="ARBA00022801"/>
    </source>
</evidence>
<keyword evidence="12" id="KW-1185">Reference proteome</keyword>
<evidence type="ECO:0000256" key="8">
    <source>
        <dbReference type="ARBA" id="ARBA00023299"/>
    </source>
</evidence>
<dbReference type="AlphaFoldDB" id="A0A4S3LZ92"/>
<organism evidence="11 12">
    <name type="scientific">Robertkochia marina</name>
    <dbReference type="NCBI Taxonomy" id="1227945"/>
    <lineage>
        <taxon>Bacteria</taxon>
        <taxon>Pseudomonadati</taxon>
        <taxon>Bacteroidota</taxon>
        <taxon>Flavobacteriia</taxon>
        <taxon>Flavobacteriales</taxon>
        <taxon>Flavobacteriaceae</taxon>
        <taxon>Robertkochia</taxon>
    </lineage>
</organism>
<reference evidence="11 12" key="1">
    <citation type="submission" date="2019-04" db="EMBL/GenBank/DDBJ databases">
        <title>Draft genome sequence of Robertkochia marina CC-AMO-30D.</title>
        <authorList>
            <person name="Hameed A."/>
            <person name="Lin S.-Y."/>
            <person name="Shahina M."/>
            <person name="Lai W.-A."/>
            <person name="Young C.-C."/>
        </authorList>
    </citation>
    <scope>NUCLEOTIDE SEQUENCE [LARGE SCALE GENOMIC DNA]</scope>
    <source>
        <strain evidence="11 12">CC-AMO-30D</strain>
    </source>
</reference>
<evidence type="ECO:0000313" key="11">
    <source>
        <dbReference type="EMBL" id="THD65673.1"/>
    </source>
</evidence>
<accession>A0A4S3LZ92</accession>
<dbReference type="Gene3D" id="3.40.50.1000">
    <property type="entry name" value="HAD superfamily/HAD-like"/>
    <property type="match status" value="1"/>
</dbReference>
<dbReference type="InterPro" id="IPR023214">
    <property type="entry name" value="HAD_sf"/>
</dbReference>
<dbReference type="InterPro" id="IPR036412">
    <property type="entry name" value="HAD-like_sf"/>
</dbReference>
<comment type="pathway">
    <text evidence="2">Amino-acid biosynthesis; L-serine biosynthesis; L-serine from 3-phospho-D-glycerate: step 3/3.</text>
</comment>
<dbReference type="EC" id="3.1.3.3" evidence="3"/>
<protein>
    <recommendedName>
        <fullName evidence="3">phosphoserine phosphatase</fullName>
        <ecNumber evidence="3">3.1.3.3</ecNumber>
    </recommendedName>
</protein>
<keyword evidence="5" id="KW-0479">Metal-binding</keyword>
<dbReference type="EMBL" id="SSMC01000004">
    <property type="protein sequence ID" value="THD65673.1"/>
    <property type="molecule type" value="Genomic_DNA"/>
</dbReference>
<evidence type="ECO:0000256" key="4">
    <source>
        <dbReference type="ARBA" id="ARBA00022605"/>
    </source>
</evidence>
<dbReference type="Pfam" id="PF12710">
    <property type="entry name" value="HAD"/>
    <property type="match status" value="1"/>
</dbReference>
<gene>
    <name evidence="11" type="ORF">E7Z59_13855</name>
</gene>
<dbReference type="PANTHER" id="PTHR43344">
    <property type="entry name" value="PHOSPHOSERINE PHOSPHATASE"/>
    <property type="match status" value="1"/>
</dbReference>
<dbReference type="GO" id="GO:0000287">
    <property type="term" value="F:magnesium ion binding"/>
    <property type="evidence" value="ECO:0007669"/>
    <property type="project" value="TreeGrafter"/>
</dbReference>
<evidence type="ECO:0000256" key="1">
    <source>
        <dbReference type="ARBA" id="ARBA00001946"/>
    </source>
</evidence>
<dbReference type="RefSeq" id="WP_136336957.1">
    <property type="nucleotide sequence ID" value="NZ_QXMP01000002.1"/>
</dbReference>
<evidence type="ECO:0000256" key="10">
    <source>
        <dbReference type="ARBA" id="ARBA00048523"/>
    </source>
</evidence>
<dbReference type="GO" id="GO:0006564">
    <property type="term" value="P:L-serine biosynthetic process"/>
    <property type="evidence" value="ECO:0007669"/>
    <property type="project" value="UniProtKB-KW"/>
</dbReference>
<evidence type="ECO:0000256" key="7">
    <source>
        <dbReference type="ARBA" id="ARBA00022842"/>
    </source>
</evidence>
<dbReference type="Proteomes" id="UP000305939">
    <property type="component" value="Unassembled WGS sequence"/>
</dbReference>
<comment type="cofactor">
    <cofactor evidence="1">
        <name>Mg(2+)</name>
        <dbReference type="ChEBI" id="CHEBI:18420"/>
    </cofactor>
</comment>
<name>A0A4S3LZ92_9FLAO</name>
<comment type="catalytic activity">
    <reaction evidence="9">
        <text>O-phospho-L-serine + H2O = L-serine + phosphate</text>
        <dbReference type="Rhea" id="RHEA:21208"/>
        <dbReference type="ChEBI" id="CHEBI:15377"/>
        <dbReference type="ChEBI" id="CHEBI:33384"/>
        <dbReference type="ChEBI" id="CHEBI:43474"/>
        <dbReference type="ChEBI" id="CHEBI:57524"/>
        <dbReference type="EC" id="3.1.3.3"/>
    </reaction>
</comment>
<dbReference type="SUPFAM" id="SSF56784">
    <property type="entry name" value="HAD-like"/>
    <property type="match status" value="1"/>
</dbReference>